<reference evidence="13" key="1">
    <citation type="submission" date="2014-02" db="EMBL/GenBank/DDBJ databases">
        <authorList>
            <person name="Genoscope - CEA"/>
        </authorList>
    </citation>
    <scope>NUCLEOTIDE SEQUENCE</scope>
    <source>
        <strain evidence="13">LS3</strain>
    </source>
</reference>
<dbReference type="InterPro" id="IPR038765">
    <property type="entry name" value="Papain-like_cys_pep_sf"/>
</dbReference>
<evidence type="ECO:0000259" key="12">
    <source>
        <dbReference type="PROSITE" id="PS52048"/>
    </source>
</evidence>
<feature type="active site" description="Proton donor" evidence="8 10">
    <location>
        <position position="164"/>
    </location>
</feature>
<evidence type="ECO:0000256" key="3">
    <source>
        <dbReference type="ARBA" id="ARBA00022670"/>
    </source>
</evidence>
<dbReference type="FunFam" id="3.40.532.10:FF:000009">
    <property type="entry name" value="Ubiquitin carboxyl-terminal hydrolase"/>
    <property type="match status" value="1"/>
</dbReference>
<dbReference type="EMBL" id="HG937693">
    <property type="protein sequence ID" value="CDP35341.1"/>
    <property type="molecule type" value="Genomic_DNA"/>
</dbReference>
<keyword evidence="4 7" id="KW-0833">Ubl conjugation pathway</keyword>
<dbReference type="InterPro" id="IPR001578">
    <property type="entry name" value="Peptidase_C12_UCH"/>
</dbReference>
<dbReference type="AlphaFoldDB" id="A0A060T833"/>
<dbReference type="GO" id="GO:0016579">
    <property type="term" value="P:protein deubiquitination"/>
    <property type="evidence" value="ECO:0007669"/>
    <property type="project" value="InterPro"/>
</dbReference>
<dbReference type="Pfam" id="PF01088">
    <property type="entry name" value="Peptidase_C12"/>
    <property type="match status" value="1"/>
</dbReference>
<dbReference type="GO" id="GO:0006511">
    <property type="term" value="P:ubiquitin-dependent protein catabolic process"/>
    <property type="evidence" value="ECO:0007669"/>
    <property type="project" value="UniProtKB-UniRule"/>
</dbReference>
<dbReference type="Gene3D" id="3.40.532.10">
    <property type="entry name" value="Peptidase C12, ubiquitin carboxyl-terminal hydrolase"/>
    <property type="match status" value="1"/>
</dbReference>
<organism evidence="13">
    <name type="scientific">Blastobotrys adeninivorans</name>
    <name type="common">Yeast</name>
    <name type="synonym">Arxula adeninivorans</name>
    <dbReference type="NCBI Taxonomy" id="409370"/>
    <lineage>
        <taxon>Eukaryota</taxon>
        <taxon>Fungi</taxon>
        <taxon>Dikarya</taxon>
        <taxon>Ascomycota</taxon>
        <taxon>Saccharomycotina</taxon>
        <taxon>Dipodascomycetes</taxon>
        <taxon>Dipodascales</taxon>
        <taxon>Trichomonascaceae</taxon>
        <taxon>Blastobotrys</taxon>
    </lineage>
</organism>
<dbReference type="PhylomeDB" id="A0A060T833"/>
<accession>A0A060T833</accession>
<dbReference type="InterPro" id="IPR017390">
    <property type="entry name" value="Ubiquitinyl_hydrolase_UCH37"/>
</dbReference>
<comment type="catalytic activity">
    <reaction evidence="1 7 10 11">
        <text>Thiol-dependent hydrolysis of ester, thioester, amide, peptide and isopeptide bonds formed by the C-terminal Gly of ubiquitin (a 76-residue protein attached to proteins as an intracellular targeting signal).</text>
        <dbReference type="EC" id="3.4.19.12"/>
    </reaction>
</comment>
<dbReference type="SUPFAM" id="SSF54001">
    <property type="entry name" value="Cysteine proteinases"/>
    <property type="match status" value="1"/>
</dbReference>
<feature type="site" description="Transition state stabilizer" evidence="10">
    <location>
        <position position="81"/>
    </location>
</feature>
<evidence type="ECO:0000256" key="8">
    <source>
        <dbReference type="PIRSR" id="PIRSR038120-1"/>
    </source>
</evidence>
<dbReference type="Pfam" id="PF18031">
    <property type="entry name" value="UCH_C"/>
    <property type="match status" value="1"/>
</dbReference>
<evidence type="ECO:0000313" key="13">
    <source>
        <dbReference type="EMBL" id="CDP35341.1"/>
    </source>
</evidence>
<protein>
    <recommendedName>
        <fullName evidence="7 11">Ubiquitin carboxyl-terminal hydrolase</fullName>
        <ecNumber evidence="7 11">3.4.19.12</ecNumber>
    </recommendedName>
</protein>
<comment type="similarity">
    <text evidence="2 7 10 11">Belongs to the peptidase C12 family.</text>
</comment>
<dbReference type="PROSITE" id="PS52048">
    <property type="entry name" value="UCH_DOMAIN"/>
    <property type="match status" value="1"/>
</dbReference>
<dbReference type="GO" id="GO:0005737">
    <property type="term" value="C:cytoplasm"/>
    <property type="evidence" value="ECO:0007669"/>
    <property type="project" value="TreeGrafter"/>
</dbReference>
<keyword evidence="6 7" id="KW-0788">Thiol protease</keyword>
<evidence type="ECO:0000256" key="9">
    <source>
        <dbReference type="PIRSR" id="PIRSR038120-2"/>
    </source>
</evidence>
<dbReference type="InterPro" id="IPR036959">
    <property type="entry name" value="Peptidase_C12_UCH_sf"/>
</dbReference>
<dbReference type="EC" id="3.4.19.12" evidence="7 11"/>
<feature type="site" description="Important for enzyme activity" evidence="9 10">
    <location>
        <position position="179"/>
    </location>
</feature>
<evidence type="ECO:0000256" key="7">
    <source>
        <dbReference type="PIRNR" id="PIRNR038120"/>
    </source>
</evidence>
<sequence>MSSWNTIESDAGVFTELIENFGVEGAEFEELLSVDPDSLRAVGKLYGVIFLFKYRASQASSELKNGQYTSQGDEDVFFARQMIQNACATQAVLSILMNQKNVKIGPTLSEFKEFVQAFDPELKGEAISNSDVIRTVHNSFSRPTPFIDENDDRPRDEEDDGLYHFVAYVPVNGVLYELDGLRPAPISHGSFKEEELPEKLSQVLIQRIESDRAGELRFNLMALTDDKRRYYESIGDKESLEREMEKRELWHRENQLRKHNFVGLINDLVKIAGANMDDNEWNQAIEQGRSATGKKIEARSEAR</sequence>
<reference evidence="13" key="2">
    <citation type="submission" date="2014-06" db="EMBL/GenBank/DDBJ databases">
        <title>The complete genome of Blastobotrys (Arxula) adeninivorans LS3 - a yeast of biotechnological interest.</title>
        <authorList>
            <person name="Kunze G."/>
            <person name="Gaillardin C."/>
            <person name="Czernicka M."/>
            <person name="Durrens P."/>
            <person name="Martin T."/>
            <person name="Boer E."/>
            <person name="Gabaldon T."/>
            <person name="Cruz J."/>
            <person name="Talla E."/>
            <person name="Marck C."/>
            <person name="Goffeau A."/>
            <person name="Barbe V."/>
            <person name="Baret P."/>
            <person name="Baronian K."/>
            <person name="Beier S."/>
            <person name="Bleykasten C."/>
            <person name="Bode R."/>
            <person name="Casaregola S."/>
            <person name="Despons L."/>
            <person name="Fairhead C."/>
            <person name="Giersberg M."/>
            <person name="Gierski P."/>
            <person name="Hahnel U."/>
            <person name="Hartmann A."/>
            <person name="Jankowska D."/>
            <person name="Jubin C."/>
            <person name="Jung P."/>
            <person name="Lafontaine I."/>
            <person name="Leh-Louis V."/>
            <person name="Lemaire M."/>
            <person name="Marcet-Houben M."/>
            <person name="Mascher M."/>
            <person name="Morel G."/>
            <person name="Richard G.-F."/>
            <person name="Riechen J."/>
            <person name="Sacerdot C."/>
            <person name="Sarkar A."/>
            <person name="Savel G."/>
            <person name="Schacherer J."/>
            <person name="Sherman D."/>
            <person name="Straub M.-L."/>
            <person name="Stein N."/>
            <person name="Thierry A."/>
            <person name="Trautwein-Schult A."/>
            <person name="Westhof E."/>
            <person name="Worch S."/>
            <person name="Dujon B."/>
            <person name="Souciet J.-L."/>
            <person name="Wincker P."/>
            <person name="Scholz U."/>
            <person name="Neuveglise N."/>
        </authorList>
    </citation>
    <scope>NUCLEOTIDE SEQUENCE</scope>
    <source>
        <strain evidence="13">LS3</strain>
    </source>
</reference>
<dbReference type="GO" id="GO:0004843">
    <property type="term" value="F:cysteine-type deubiquitinase activity"/>
    <property type="evidence" value="ECO:0007669"/>
    <property type="project" value="UniProtKB-UniRule"/>
</dbReference>
<keyword evidence="5 7" id="KW-0378">Hydrolase</keyword>
<feature type="active site" description="Nucleophile" evidence="8 10">
    <location>
        <position position="87"/>
    </location>
</feature>
<dbReference type="PANTHER" id="PTHR10589:SF16">
    <property type="entry name" value="UBIQUITIN CARBOXYL-TERMINAL HYDROLASE ISOZYME L5"/>
    <property type="match status" value="1"/>
</dbReference>
<dbReference type="PANTHER" id="PTHR10589">
    <property type="entry name" value="UBIQUITIN CARBOXYL-TERMINAL HYDROLASE"/>
    <property type="match status" value="1"/>
</dbReference>
<evidence type="ECO:0000256" key="4">
    <source>
        <dbReference type="ARBA" id="ARBA00022786"/>
    </source>
</evidence>
<dbReference type="PIRSF" id="PIRSF038120">
    <property type="entry name" value="Ubiquitinyl_hydrolase_UCH37"/>
    <property type="match status" value="1"/>
</dbReference>
<evidence type="ECO:0000256" key="10">
    <source>
        <dbReference type="PROSITE-ProRule" id="PRU01393"/>
    </source>
</evidence>
<evidence type="ECO:0000256" key="5">
    <source>
        <dbReference type="ARBA" id="ARBA00022801"/>
    </source>
</evidence>
<proteinExistence type="inferred from homology"/>
<feature type="domain" description="UCH catalytic" evidence="12">
    <location>
        <begin position="3"/>
        <end position="225"/>
    </location>
</feature>
<name>A0A060T833_BLAAD</name>
<dbReference type="PRINTS" id="PR00707">
    <property type="entry name" value="UBCTHYDRLASE"/>
</dbReference>
<keyword evidence="3 7" id="KW-0645">Protease</keyword>
<dbReference type="InterPro" id="IPR041507">
    <property type="entry name" value="UCH_C"/>
</dbReference>
<dbReference type="CDD" id="cd09617">
    <property type="entry name" value="Peptidase_C12_UCH37_BAP1"/>
    <property type="match status" value="1"/>
</dbReference>
<gene>
    <name evidence="13" type="ORF">GNLVRS02_ARAD1C33198g</name>
</gene>
<evidence type="ECO:0000256" key="6">
    <source>
        <dbReference type="ARBA" id="ARBA00022807"/>
    </source>
</evidence>
<evidence type="ECO:0000256" key="2">
    <source>
        <dbReference type="ARBA" id="ARBA00009326"/>
    </source>
</evidence>
<evidence type="ECO:0000256" key="11">
    <source>
        <dbReference type="RuleBase" id="RU361215"/>
    </source>
</evidence>
<evidence type="ECO:0000256" key="1">
    <source>
        <dbReference type="ARBA" id="ARBA00000707"/>
    </source>
</evidence>